<gene>
    <name evidence="6" type="ORF">P4T90_05180</name>
</gene>
<comment type="similarity">
    <text evidence="5">Belongs to the UPF0344 family.</text>
</comment>
<accession>A0ABU6MHF5</accession>
<keyword evidence="3 5" id="KW-1133">Transmembrane helix</keyword>
<evidence type="ECO:0000256" key="1">
    <source>
        <dbReference type="ARBA" id="ARBA00022475"/>
    </source>
</evidence>
<evidence type="ECO:0000256" key="2">
    <source>
        <dbReference type="ARBA" id="ARBA00022692"/>
    </source>
</evidence>
<feature type="transmembrane region" description="Helical" evidence="5">
    <location>
        <begin position="69"/>
        <end position="88"/>
    </location>
</feature>
<evidence type="ECO:0000256" key="3">
    <source>
        <dbReference type="ARBA" id="ARBA00022989"/>
    </source>
</evidence>
<comment type="subcellular location">
    <subcellularLocation>
        <location evidence="5">Cell membrane</location>
        <topology evidence="5">Multi-pass membrane protein</topology>
    </subcellularLocation>
</comment>
<keyword evidence="1 5" id="KW-1003">Cell membrane</keyword>
<dbReference type="InterPro" id="IPR010899">
    <property type="entry name" value="UPF0344"/>
</dbReference>
<evidence type="ECO:0000313" key="7">
    <source>
        <dbReference type="Proteomes" id="UP001341444"/>
    </source>
</evidence>
<keyword evidence="2 5" id="KW-0812">Transmembrane</keyword>
<dbReference type="RefSeq" id="WP_066265652.1">
    <property type="nucleotide sequence ID" value="NZ_JARMAB010000006.1"/>
</dbReference>
<feature type="transmembrane region" description="Helical" evidence="5">
    <location>
        <begin position="37"/>
        <end position="57"/>
    </location>
</feature>
<feature type="transmembrane region" description="Helical" evidence="5">
    <location>
        <begin position="6"/>
        <end position="25"/>
    </location>
</feature>
<dbReference type="EMBL" id="JARMAB010000006">
    <property type="protein sequence ID" value="MED1202485.1"/>
    <property type="molecule type" value="Genomic_DNA"/>
</dbReference>
<dbReference type="HAMAP" id="MF_01536">
    <property type="entry name" value="UPF0344"/>
    <property type="match status" value="1"/>
</dbReference>
<comment type="caution">
    <text evidence="6">The sequence shown here is derived from an EMBL/GenBank/DDBJ whole genome shotgun (WGS) entry which is preliminary data.</text>
</comment>
<organism evidence="6 7">
    <name type="scientific">Heyndrickxia acidicola</name>
    <dbReference type="NCBI Taxonomy" id="209389"/>
    <lineage>
        <taxon>Bacteria</taxon>
        <taxon>Bacillati</taxon>
        <taxon>Bacillota</taxon>
        <taxon>Bacilli</taxon>
        <taxon>Bacillales</taxon>
        <taxon>Bacillaceae</taxon>
        <taxon>Heyndrickxia</taxon>
    </lineage>
</organism>
<sequence length="123" mass="14018">MLHNTDAHITTWVITLILFIVALFLHNSKNEKGFKIVHMVIRLFYILIIITGGLLFFNNQSLNPALYGVKMLVGLLVIAVMEMLLIRLKKGKGTGLFWVLFIILLLAVFYLGLRLPLGWHPFA</sequence>
<proteinExistence type="inferred from homology"/>
<dbReference type="Pfam" id="PF07457">
    <property type="entry name" value="DUF1516"/>
    <property type="match status" value="1"/>
</dbReference>
<reference evidence="6 7" key="1">
    <citation type="submission" date="2023-03" db="EMBL/GenBank/DDBJ databases">
        <title>Bacillus Genome Sequencing.</title>
        <authorList>
            <person name="Dunlap C."/>
        </authorList>
    </citation>
    <scope>NUCLEOTIDE SEQUENCE [LARGE SCALE GENOMIC DNA]</scope>
    <source>
        <strain evidence="6 7">B-23453</strain>
    </source>
</reference>
<evidence type="ECO:0000256" key="5">
    <source>
        <dbReference type="HAMAP-Rule" id="MF_01536"/>
    </source>
</evidence>
<keyword evidence="7" id="KW-1185">Reference proteome</keyword>
<evidence type="ECO:0000313" key="6">
    <source>
        <dbReference type="EMBL" id="MED1202485.1"/>
    </source>
</evidence>
<protein>
    <recommendedName>
        <fullName evidence="5">UPF0344 protein P4T90_05180</fullName>
    </recommendedName>
</protein>
<name>A0ABU6MHF5_9BACI</name>
<feature type="transmembrane region" description="Helical" evidence="5">
    <location>
        <begin position="95"/>
        <end position="113"/>
    </location>
</feature>
<evidence type="ECO:0000256" key="4">
    <source>
        <dbReference type="ARBA" id="ARBA00023136"/>
    </source>
</evidence>
<dbReference type="Proteomes" id="UP001341444">
    <property type="component" value="Unassembled WGS sequence"/>
</dbReference>
<keyword evidence="4 5" id="KW-0472">Membrane</keyword>